<dbReference type="Proteomes" id="UP000015101">
    <property type="component" value="Unassembled WGS sequence"/>
</dbReference>
<feature type="transmembrane region" description="Helical" evidence="1">
    <location>
        <begin position="15"/>
        <end position="39"/>
    </location>
</feature>
<keyword evidence="1" id="KW-0812">Transmembrane</keyword>
<evidence type="ECO:0000256" key="1">
    <source>
        <dbReference type="SAM" id="Phobius"/>
    </source>
</evidence>
<evidence type="ECO:0000313" key="3">
    <source>
        <dbReference type="EnsemblMetazoa" id="HelroP170947"/>
    </source>
</evidence>
<dbReference type="CTD" id="20203421"/>
<accession>T1F3M2</accession>
<sequence>MGEEKVNKKKKIKRLVIAVIIGIFVGSLCGFILLALVLWCRRSTSTSTSTSGFFPGSAIACPYDRDLSEAVTSLADVVDDAGSNVCKLHRLPTGEYGYAHVWKVHNTQLPIANNQQKSAATPQHRRQELQQMEMLSNSQQHLNRNLNVTNELVNTCCNAFYAPKTTDDIALQRQNNQQQQLNIYDHYQQNSTNQSIVENDVSCNYIAEQQQHQQYQQQIVQQQQQQTCKFNNIIDNNNIEMECPLFNERGLNNSNIIINNNNSNNIDNDNNNNNIVTAVDKANKSLSTFKPNAVDLVSGVKPTTAVIKSTTNHQQQQHNHYHHHFPHQQELINNYM</sequence>
<name>T1F3M2_HELRO</name>
<dbReference type="GeneID" id="20203421"/>
<organism evidence="3 4">
    <name type="scientific">Helobdella robusta</name>
    <name type="common">Californian leech</name>
    <dbReference type="NCBI Taxonomy" id="6412"/>
    <lineage>
        <taxon>Eukaryota</taxon>
        <taxon>Metazoa</taxon>
        <taxon>Spiralia</taxon>
        <taxon>Lophotrochozoa</taxon>
        <taxon>Annelida</taxon>
        <taxon>Clitellata</taxon>
        <taxon>Hirudinea</taxon>
        <taxon>Rhynchobdellida</taxon>
        <taxon>Glossiphoniidae</taxon>
        <taxon>Helobdella</taxon>
    </lineage>
</organism>
<dbReference type="EMBL" id="KB096275">
    <property type="protein sequence ID" value="ESO06912.1"/>
    <property type="molecule type" value="Genomic_DNA"/>
</dbReference>
<reference evidence="3" key="3">
    <citation type="submission" date="2015-06" db="UniProtKB">
        <authorList>
            <consortium name="EnsemblMetazoa"/>
        </authorList>
    </citation>
    <scope>IDENTIFICATION</scope>
</reference>
<dbReference type="HOGENOM" id="CLU_827109_0_0_1"/>
<proteinExistence type="predicted"/>
<dbReference type="InParanoid" id="T1F3M2"/>
<evidence type="ECO:0000313" key="4">
    <source>
        <dbReference type="Proteomes" id="UP000015101"/>
    </source>
</evidence>
<dbReference type="KEGG" id="hro:HELRODRAFT_170947"/>
<keyword evidence="1" id="KW-1133">Transmembrane helix</keyword>
<dbReference type="AlphaFoldDB" id="T1F3M2"/>
<keyword evidence="4" id="KW-1185">Reference proteome</keyword>
<evidence type="ECO:0000313" key="2">
    <source>
        <dbReference type="EMBL" id="ESO06912.1"/>
    </source>
</evidence>
<keyword evidence="1" id="KW-0472">Membrane</keyword>
<dbReference type="RefSeq" id="XP_009015008.1">
    <property type="nucleotide sequence ID" value="XM_009016760.1"/>
</dbReference>
<reference evidence="2 4" key="2">
    <citation type="journal article" date="2013" name="Nature">
        <title>Insights into bilaterian evolution from three spiralian genomes.</title>
        <authorList>
            <person name="Simakov O."/>
            <person name="Marletaz F."/>
            <person name="Cho S.J."/>
            <person name="Edsinger-Gonzales E."/>
            <person name="Havlak P."/>
            <person name="Hellsten U."/>
            <person name="Kuo D.H."/>
            <person name="Larsson T."/>
            <person name="Lv J."/>
            <person name="Arendt D."/>
            <person name="Savage R."/>
            <person name="Osoegawa K."/>
            <person name="de Jong P."/>
            <person name="Grimwood J."/>
            <person name="Chapman J.A."/>
            <person name="Shapiro H."/>
            <person name="Aerts A."/>
            <person name="Otillar R.P."/>
            <person name="Terry A.Y."/>
            <person name="Boore J.L."/>
            <person name="Grigoriev I.V."/>
            <person name="Lindberg D.R."/>
            <person name="Seaver E.C."/>
            <person name="Weisblat D.A."/>
            <person name="Putnam N.H."/>
            <person name="Rokhsar D.S."/>
        </authorList>
    </citation>
    <scope>NUCLEOTIDE SEQUENCE</scope>
</reference>
<protein>
    <submittedName>
        <fullName evidence="2 3">Uncharacterized protein</fullName>
    </submittedName>
</protein>
<reference evidence="4" key="1">
    <citation type="submission" date="2012-12" db="EMBL/GenBank/DDBJ databases">
        <authorList>
            <person name="Hellsten U."/>
            <person name="Grimwood J."/>
            <person name="Chapman J.A."/>
            <person name="Shapiro H."/>
            <person name="Aerts A."/>
            <person name="Otillar R.P."/>
            <person name="Terry A.Y."/>
            <person name="Boore J.L."/>
            <person name="Simakov O."/>
            <person name="Marletaz F."/>
            <person name="Cho S.-J."/>
            <person name="Edsinger-Gonzales E."/>
            <person name="Havlak P."/>
            <person name="Kuo D.-H."/>
            <person name="Larsson T."/>
            <person name="Lv J."/>
            <person name="Arendt D."/>
            <person name="Savage R."/>
            <person name="Osoegawa K."/>
            <person name="de Jong P."/>
            <person name="Lindberg D.R."/>
            <person name="Seaver E.C."/>
            <person name="Weisblat D.A."/>
            <person name="Putnam N.H."/>
            <person name="Grigoriev I.V."/>
            <person name="Rokhsar D.S."/>
        </authorList>
    </citation>
    <scope>NUCLEOTIDE SEQUENCE</scope>
</reference>
<dbReference type="EnsemblMetazoa" id="HelroT170947">
    <property type="protein sequence ID" value="HelroP170947"/>
    <property type="gene ID" value="HelroG170947"/>
</dbReference>
<gene>
    <name evidence="3" type="primary">20203421</name>
    <name evidence="2" type="ORF">HELRODRAFT_170947</name>
</gene>
<dbReference type="EMBL" id="AMQM01003709">
    <property type="status" value="NOT_ANNOTATED_CDS"/>
    <property type="molecule type" value="Genomic_DNA"/>
</dbReference>